<comment type="caution">
    <text evidence="2">The sequence shown here is derived from an EMBL/GenBank/DDBJ whole genome shotgun (WGS) entry which is preliminary data.</text>
</comment>
<dbReference type="Pfam" id="PF14067">
    <property type="entry name" value="LssY_C"/>
    <property type="match status" value="1"/>
</dbReference>
<evidence type="ECO:0000313" key="2">
    <source>
        <dbReference type="EMBL" id="PJE76122.1"/>
    </source>
</evidence>
<organism evidence="2 3">
    <name type="scientific">Candidatus Uhrbacteria bacterium CG10_big_fil_rev_8_21_14_0_10_48_11</name>
    <dbReference type="NCBI Taxonomy" id="1975037"/>
    <lineage>
        <taxon>Bacteria</taxon>
        <taxon>Candidatus Uhriibacteriota</taxon>
    </lineage>
</organism>
<feature type="domain" description="LssY-like C-terminal" evidence="1">
    <location>
        <begin position="57"/>
        <end position="228"/>
    </location>
</feature>
<name>A0A2M8LF96_9BACT</name>
<dbReference type="AlphaFoldDB" id="A0A2M8LF96"/>
<proteinExistence type="predicted"/>
<accession>A0A2M8LF96</accession>
<dbReference type="EMBL" id="PFET01000005">
    <property type="protein sequence ID" value="PJE76122.1"/>
    <property type="molecule type" value="Genomic_DNA"/>
</dbReference>
<evidence type="ECO:0000259" key="1">
    <source>
        <dbReference type="Pfam" id="PF14067"/>
    </source>
</evidence>
<gene>
    <name evidence="2" type="ORF">COV04_01165</name>
</gene>
<dbReference type="InterPro" id="IPR025902">
    <property type="entry name" value="LssY-like-C_dom"/>
</dbReference>
<reference evidence="2 3" key="1">
    <citation type="submission" date="2017-09" db="EMBL/GenBank/DDBJ databases">
        <title>Depth-based differentiation of microbial function through sediment-hosted aquifers and enrichment of novel symbionts in the deep terrestrial subsurface.</title>
        <authorList>
            <person name="Probst A.J."/>
            <person name="Ladd B."/>
            <person name="Jarett J.K."/>
            <person name="Geller-Mcgrath D.E."/>
            <person name="Sieber C.M."/>
            <person name="Emerson J.B."/>
            <person name="Anantharaman K."/>
            <person name="Thomas B.C."/>
            <person name="Malmstrom R."/>
            <person name="Stieglmeier M."/>
            <person name="Klingl A."/>
            <person name="Woyke T."/>
            <person name="Ryan C.M."/>
            <person name="Banfield J.F."/>
        </authorList>
    </citation>
    <scope>NUCLEOTIDE SEQUENCE [LARGE SCALE GENOMIC DNA]</scope>
    <source>
        <strain evidence="2">CG10_big_fil_rev_8_21_14_0_10_48_11</strain>
    </source>
</reference>
<protein>
    <recommendedName>
        <fullName evidence="1">LssY-like C-terminal domain-containing protein</fullName>
    </recommendedName>
</protein>
<dbReference type="Proteomes" id="UP000231152">
    <property type="component" value="Unassembled WGS sequence"/>
</dbReference>
<evidence type="ECO:0000313" key="3">
    <source>
        <dbReference type="Proteomes" id="UP000231152"/>
    </source>
</evidence>
<sequence>MQFLYRKLKILLLLPLTLVGVFVFGASHISCGQNFPVAAVNAAPDKLATLLTSSDFAKFTHSPFGKTMEPVNVVVVGSATELNNAFQDIGWTKAAPLKEKTALELAYAAIFNRSDVTAPVTPSCYGGVRQEVAFEQPTDGIRQRHHVRFWRTGLTVNREPVWVGAASFDESLHYLIAHRIAPNVDAERNYLQQSLVAHADVTDVHTIPLVKPLTGSNQAGDHFYTDGRAYLIWLIHDA</sequence>